<feature type="region of interest" description="Disordered" evidence="1">
    <location>
        <begin position="580"/>
        <end position="604"/>
    </location>
</feature>
<dbReference type="InterPro" id="IPR008266">
    <property type="entry name" value="Tyr_kinase_AS"/>
</dbReference>
<feature type="domain" description="Protein kinase" evidence="2">
    <location>
        <begin position="794"/>
        <end position="1214"/>
    </location>
</feature>
<evidence type="ECO:0000313" key="6">
    <source>
        <dbReference type="Proteomes" id="UP000747110"/>
    </source>
</evidence>
<feature type="region of interest" description="Disordered" evidence="1">
    <location>
        <begin position="704"/>
        <end position="777"/>
    </location>
</feature>
<accession>A0A8J4GT76</accession>
<dbReference type="InterPro" id="IPR051681">
    <property type="entry name" value="Ser/Thr_Kinases-Pseudokinases"/>
</dbReference>
<dbReference type="PANTHER" id="PTHR44329">
    <property type="entry name" value="SERINE/THREONINE-PROTEIN KINASE TNNI3K-RELATED"/>
    <property type="match status" value="1"/>
</dbReference>
<dbReference type="PROSITE" id="PS00109">
    <property type="entry name" value="PROTEIN_KINASE_TYR"/>
    <property type="match status" value="1"/>
</dbReference>
<feature type="region of interest" description="Disordered" evidence="1">
    <location>
        <begin position="31"/>
        <end position="53"/>
    </location>
</feature>
<dbReference type="Gene3D" id="1.10.510.10">
    <property type="entry name" value="Transferase(Phosphotransferase) domain 1"/>
    <property type="match status" value="1"/>
</dbReference>
<keyword evidence="6" id="KW-1185">Reference proteome</keyword>
<dbReference type="Proteomes" id="UP000747110">
    <property type="component" value="Unassembled WGS sequence"/>
</dbReference>
<evidence type="ECO:0000256" key="1">
    <source>
        <dbReference type="SAM" id="MobiDB-lite"/>
    </source>
</evidence>
<dbReference type="GO" id="GO:0004674">
    <property type="term" value="F:protein serine/threonine kinase activity"/>
    <property type="evidence" value="ECO:0007669"/>
    <property type="project" value="TreeGrafter"/>
</dbReference>
<reference evidence="4" key="1">
    <citation type="journal article" date="2021" name="Proc. Natl. Acad. Sci. U.S.A.">
        <title>Three genomes in the algal genus Volvox reveal the fate of a haploid sex-determining region after a transition to homothallism.</title>
        <authorList>
            <person name="Yamamoto K."/>
            <person name="Hamaji T."/>
            <person name="Kawai-Toyooka H."/>
            <person name="Matsuzaki R."/>
            <person name="Takahashi F."/>
            <person name="Nishimura Y."/>
            <person name="Kawachi M."/>
            <person name="Noguchi H."/>
            <person name="Minakuchi Y."/>
            <person name="Umen J.G."/>
            <person name="Toyoda A."/>
            <person name="Nozaki H."/>
        </authorList>
    </citation>
    <scope>NUCLEOTIDE SEQUENCE</scope>
    <source>
        <strain evidence="4">NIES-3785</strain>
        <strain evidence="3">NIES-3786</strain>
    </source>
</reference>
<dbReference type="SUPFAM" id="SSF56112">
    <property type="entry name" value="Protein kinase-like (PK-like)"/>
    <property type="match status" value="1"/>
</dbReference>
<evidence type="ECO:0000313" key="5">
    <source>
        <dbReference type="Proteomes" id="UP000722791"/>
    </source>
</evidence>
<proteinExistence type="predicted"/>
<protein>
    <recommendedName>
        <fullName evidence="2">Protein kinase domain-containing protein</fullName>
    </recommendedName>
</protein>
<evidence type="ECO:0000259" key="2">
    <source>
        <dbReference type="PROSITE" id="PS50011"/>
    </source>
</evidence>
<dbReference type="PROSITE" id="PS50011">
    <property type="entry name" value="PROTEIN_KINASE_DOM"/>
    <property type="match status" value="1"/>
</dbReference>
<dbReference type="InterPro" id="IPR000719">
    <property type="entry name" value="Prot_kinase_dom"/>
</dbReference>
<gene>
    <name evidence="3" type="ORF">Vretifemale_18185</name>
    <name evidence="4" type="ORF">Vretimale_17508</name>
</gene>
<comment type="caution">
    <text evidence="4">The sequence shown here is derived from an EMBL/GenBank/DDBJ whole genome shotgun (WGS) entry which is preliminary data.</text>
</comment>
<dbReference type="GO" id="GO:0005524">
    <property type="term" value="F:ATP binding"/>
    <property type="evidence" value="ECO:0007669"/>
    <property type="project" value="InterPro"/>
</dbReference>
<dbReference type="OrthoDB" id="551108at2759"/>
<evidence type="ECO:0000313" key="4">
    <source>
        <dbReference type="EMBL" id="GIM14618.1"/>
    </source>
</evidence>
<dbReference type="Proteomes" id="UP000722791">
    <property type="component" value="Unassembled WGS sequence"/>
</dbReference>
<sequence>MFEGQVAYYFIKSLGNILQGLDADPSRISVGRGDVDLRSPSQRPEGLQGPQTSDTIKADILGRRTLKDIVLQSLTPAAADKQLTRSARFDVLRSSYLSLRQSAGGISSSDGGCIRGSSAGGSRLCGPEPRASTAGSREAAERRMTIWKPQSTTGCIALRAVLTAGNPMPHCQVASFAINTVWKGLGHQVVLTNTNATGGYPLMLLQPGLAAAYRGASSERGAGFRSLGGAGSGNIHSLAVMSRAIRLATSAGGGACGGGWRSSGGAGRGLALAPALTLCQPSGSLGVAVHRIVSTAACHQLCRTHPSSGETAASGAATTAASGTATTAACGLPASPFWTRSRKVDMPSGQDSRITLSVYRLGRRDPAHASGSAAGALASMAALSNAMPQQERLYEYQRAHAVTRQMFVALRGGSSSKASVDDPGVGPRSFKMENATAGYSTGSKPSAKSTASAAMMAARARAALVRCRVAARLAAARRKGISRARKGGGSSELKLVPESASGQMDLAPVTPGGEAVKGEWQHGAERALAAAGCATIEGPKPSMMAAEWPAVEAPPWSTWQSPRAAQGGEAAAATAHAAIGAGESSGNRGSGNTTKGGSGSCGGGGVPTGTANGLIWREASAGAAWAELPSYDAAVKHGEAVGPSWRRPVEVEPRATRETKSPGSLRVTSDLVAASPAERAGGVRDDKILQGSVLACIPCADAISSGDGDGSGGDDGAADASVRDACDGDGGDGGDGNIDAGNGGDGGGAVNNDNVHAGGGGDDGDDGGSFGGGDGGHSHHNAVALELPALINGLSELQAVEEGPSSITLHGIWQGQFPVMVKVLPHGTDCCLLLNRVSHVWTQLTHSNIVTCGAVDTFPATVLESMPAMAELIPKPTSADTALQTWLVLERCQIGSLAAVLAERYQQQQAARMAAGPEAEAAESDVDSECGDCGGDGCDDAQDTAPLPGLLTVAEVLSIAQDIVCGLGYLRSLGLFHGDVRAENVMMQTIVLPRAVSASGDQVLTARLSSGGSGADQAGVAAPTCSYSAADVCGACSTADHQGCCSSQPPPPQSQPSVYFHHIAKLTDPGLTLARMPAPCVAGPWTPEAVEAVGATLGGDVSHMPPELLLLGQLHPSSDVYSLGFLLWRMLSSTGEAPYKNLQPVEIAYKVVGCGMRPSIPPAVPEPLRYLVEECWQSDPEARPTVEEVSQRVSELQIHAAALQKKWRERHSLFRAVVAVPISAVAMLPLAEVQHQMVEQWAEAAGIELRHPNVAADAARNGQFGNAVTLYNIPTGVTRSVAHLYQQPPEPTPPTSTWNFVNKMMELRRPQQPPPPGLSAMTASSLLMLPAPDLPAMPVPELLLLPSPPQPSLLPASDLLLLPPPGPPVLLPPSHPSMLLPADPFAMQPSVPADMELHMDMDMDVEDVVPMGYPGAQSQTQPHTQAHATLTPTCFPAVFSD</sequence>
<feature type="region of interest" description="Disordered" evidence="1">
    <location>
        <begin position="120"/>
        <end position="139"/>
    </location>
</feature>
<feature type="compositionally biased region" description="Gly residues" evidence="1">
    <location>
        <begin position="733"/>
        <end position="749"/>
    </location>
</feature>
<name>A0A8J4GT76_9CHLO</name>
<dbReference type="EMBL" id="BNCP01000057">
    <property type="protein sequence ID" value="GIL90542.1"/>
    <property type="molecule type" value="Genomic_DNA"/>
</dbReference>
<dbReference type="PANTHER" id="PTHR44329:SF289">
    <property type="entry name" value="SERINE_THREONINE-PROTEIN KINASE VIK"/>
    <property type="match status" value="1"/>
</dbReference>
<dbReference type="InterPro" id="IPR001245">
    <property type="entry name" value="Ser-Thr/Tyr_kinase_cat_dom"/>
</dbReference>
<feature type="compositionally biased region" description="Gly residues" evidence="1">
    <location>
        <begin position="594"/>
        <end position="604"/>
    </location>
</feature>
<feature type="compositionally biased region" description="Basic and acidic residues" evidence="1">
    <location>
        <begin position="647"/>
        <end position="660"/>
    </location>
</feature>
<feature type="compositionally biased region" description="Low complexity" evidence="1">
    <location>
        <begin position="580"/>
        <end position="593"/>
    </location>
</feature>
<dbReference type="Pfam" id="PF07714">
    <property type="entry name" value="PK_Tyr_Ser-Thr"/>
    <property type="match status" value="2"/>
</dbReference>
<organism evidence="4 5">
    <name type="scientific">Volvox reticuliferus</name>
    <dbReference type="NCBI Taxonomy" id="1737510"/>
    <lineage>
        <taxon>Eukaryota</taxon>
        <taxon>Viridiplantae</taxon>
        <taxon>Chlorophyta</taxon>
        <taxon>core chlorophytes</taxon>
        <taxon>Chlorophyceae</taxon>
        <taxon>CS clade</taxon>
        <taxon>Chlamydomonadales</taxon>
        <taxon>Volvocaceae</taxon>
        <taxon>Volvox</taxon>
    </lineage>
</organism>
<feature type="region of interest" description="Disordered" evidence="1">
    <location>
        <begin position="646"/>
        <end position="670"/>
    </location>
</feature>
<dbReference type="EMBL" id="BNCQ01000058">
    <property type="protein sequence ID" value="GIM14618.1"/>
    <property type="molecule type" value="Genomic_DNA"/>
</dbReference>
<evidence type="ECO:0000313" key="3">
    <source>
        <dbReference type="EMBL" id="GIL90542.1"/>
    </source>
</evidence>
<dbReference type="InterPro" id="IPR011009">
    <property type="entry name" value="Kinase-like_dom_sf"/>
</dbReference>
<feature type="compositionally biased region" description="Gly residues" evidence="1">
    <location>
        <begin position="757"/>
        <end position="775"/>
    </location>
</feature>